<comment type="caution">
    <text evidence="8">The sequence shown here is derived from an EMBL/GenBank/DDBJ whole genome shotgun (WGS) entry which is preliminary data.</text>
</comment>
<keyword evidence="4" id="KW-0233">DNA recombination</keyword>
<dbReference type="PROSITE" id="PS51898">
    <property type="entry name" value="TYR_RECOMBINASE"/>
    <property type="match status" value="1"/>
</dbReference>
<comment type="similarity">
    <text evidence="1">Belongs to the 'phage' integrase family.</text>
</comment>
<dbReference type="Gene3D" id="1.10.150.130">
    <property type="match status" value="1"/>
</dbReference>
<dbReference type="InterPro" id="IPR011010">
    <property type="entry name" value="DNA_brk_join_enz"/>
</dbReference>
<dbReference type="EMBL" id="SOGO01000025">
    <property type="protein sequence ID" value="TFD02456.1"/>
    <property type="molecule type" value="Genomic_DNA"/>
</dbReference>
<dbReference type="PANTHER" id="PTHR30349">
    <property type="entry name" value="PHAGE INTEGRASE-RELATED"/>
    <property type="match status" value="1"/>
</dbReference>
<keyword evidence="3 5" id="KW-0238">DNA-binding</keyword>
<evidence type="ECO:0000313" key="8">
    <source>
        <dbReference type="EMBL" id="TFD02456.1"/>
    </source>
</evidence>
<dbReference type="InterPro" id="IPR050090">
    <property type="entry name" value="Tyrosine_recombinase_XerCD"/>
</dbReference>
<protein>
    <submittedName>
        <fullName evidence="8">Site-specific integrase</fullName>
    </submittedName>
</protein>
<keyword evidence="9" id="KW-1185">Reference proteome</keyword>
<evidence type="ECO:0000256" key="1">
    <source>
        <dbReference type="ARBA" id="ARBA00008857"/>
    </source>
</evidence>
<feature type="domain" description="Core-binding (CB)" evidence="7">
    <location>
        <begin position="22"/>
        <end position="104"/>
    </location>
</feature>
<name>A0ABY2JC80_9MICO</name>
<sequence length="370" mass="42699">MSVASGQVTHLPLRPEATSPDAVFTDMVDSWRRQQHSRNFRHETISGRERTICRFADFTGHFPWEWTFADVEDYFAYTRSVSNLSQATVRAYQTNLKLFCDFLTDPAYDWSEVCGRSFGRPVTQIITDFNRATHTQQNEQRATKRLFSRRELQDFFDLADVEVERVINSGRKGAIAAYRDAIAFKTAYAWGLRANEVTHLQLVDFSRNPHSPQFGDFGVLHVRYGKVQKGYAPKRRSVLTVFEWSPEAVHRWIRTGLPHLAAQPTDLFPTSQGLVVPKSNLRRRFRAYVNELGFPAGLDMHSLRRSYVTHLFEFYGFEHTFVQQQVGHLHASTTSIYTAVSSDYQTRALNRVLERTINATTNSTPWEEKS</sequence>
<evidence type="ECO:0000256" key="5">
    <source>
        <dbReference type="PROSITE-ProRule" id="PRU01248"/>
    </source>
</evidence>
<proteinExistence type="inferred from homology"/>
<evidence type="ECO:0000256" key="4">
    <source>
        <dbReference type="ARBA" id="ARBA00023172"/>
    </source>
</evidence>
<evidence type="ECO:0000259" key="6">
    <source>
        <dbReference type="PROSITE" id="PS51898"/>
    </source>
</evidence>
<dbReference type="CDD" id="cd00397">
    <property type="entry name" value="DNA_BRE_C"/>
    <property type="match status" value="1"/>
</dbReference>
<dbReference type="InterPro" id="IPR013762">
    <property type="entry name" value="Integrase-like_cat_sf"/>
</dbReference>
<dbReference type="InterPro" id="IPR044068">
    <property type="entry name" value="CB"/>
</dbReference>
<dbReference type="PROSITE" id="PS51900">
    <property type="entry name" value="CB"/>
    <property type="match status" value="1"/>
</dbReference>
<dbReference type="Pfam" id="PF02899">
    <property type="entry name" value="Phage_int_SAM_1"/>
    <property type="match status" value="1"/>
</dbReference>
<dbReference type="Proteomes" id="UP000297851">
    <property type="component" value="Unassembled WGS sequence"/>
</dbReference>
<feature type="domain" description="Tyr recombinase" evidence="6">
    <location>
        <begin position="151"/>
        <end position="350"/>
    </location>
</feature>
<dbReference type="SUPFAM" id="SSF56349">
    <property type="entry name" value="DNA breaking-rejoining enzymes"/>
    <property type="match status" value="1"/>
</dbReference>
<evidence type="ECO:0000256" key="2">
    <source>
        <dbReference type="ARBA" id="ARBA00022908"/>
    </source>
</evidence>
<dbReference type="InterPro" id="IPR002104">
    <property type="entry name" value="Integrase_catalytic"/>
</dbReference>
<dbReference type="InterPro" id="IPR010998">
    <property type="entry name" value="Integrase_recombinase_N"/>
</dbReference>
<evidence type="ECO:0000259" key="7">
    <source>
        <dbReference type="PROSITE" id="PS51900"/>
    </source>
</evidence>
<evidence type="ECO:0000256" key="3">
    <source>
        <dbReference type="ARBA" id="ARBA00023125"/>
    </source>
</evidence>
<dbReference type="PANTHER" id="PTHR30349:SF41">
    <property type="entry name" value="INTEGRASE_RECOMBINASE PROTEIN MJ0367-RELATED"/>
    <property type="match status" value="1"/>
</dbReference>
<reference evidence="8 9" key="1">
    <citation type="submission" date="2019-03" db="EMBL/GenBank/DDBJ databases">
        <title>Genomics of glacier-inhabiting Cryobacterium strains.</title>
        <authorList>
            <person name="Liu Q."/>
            <person name="Xin Y.-H."/>
        </authorList>
    </citation>
    <scope>NUCLEOTIDE SEQUENCE [LARGE SCALE GENOMIC DNA]</scope>
    <source>
        <strain evidence="8 9">TMT2-16</strain>
    </source>
</reference>
<evidence type="ECO:0000313" key="9">
    <source>
        <dbReference type="Proteomes" id="UP000297851"/>
    </source>
</evidence>
<gene>
    <name evidence="8" type="ORF">E3T25_09070</name>
</gene>
<dbReference type="Gene3D" id="1.10.443.10">
    <property type="entry name" value="Intergrase catalytic core"/>
    <property type="match status" value="1"/>
</dbReference>
<accession>A0ABY2JC80</accession>
<dbReference type="RefSeq" id="WP_134373778.1">
    <property type="nucleotide sequence ID" value="NZ_SOGO01000025.1"/>
</dbReference>
<dbReference type="Pfam" id="PF00589">
    <property type="entry name" value="Phage_integrase"/>
    <property type="match status" value="1"/>
</dbReference>
<dbReference type="InterPro" id="IPR004107">
    <property type="entry name" value="Integrase_SAM-like_N"/>
</dbReference>
<keyword evidence="2" id="KW-0229">DNA integration</keyword>
<organism evidence="8 9">
    <name type="scientific">Cryobacterium sandaracinum</name>
    <dbReference type="NCBI Taxonomy" id="1259247"/>
    <lineage>
        <taxon>Bacteria</taxon>
        <taxon>Bacillati</taxon>
        <taxon>Actinomycetota</taxon>
        <taxon>Actinomycetes</taxon>
        <taxon>Micrococcales</taxon>
        <taxon>Microbacteriaceae</taxon>
        <taxon>Cryobacterium</taxon>
    </lineage>
</organism>